<sequence>MSKPITLQLDERAISTMQYATIFVCFLMNILDGMDVLVISYCAPAIAKSWAVGPEALGMVFSAGLAGMALGALLLAPYADKIGRKKMILISAFLMGTSIFLTGYTETVPQLIFLRFISGLGIGSMLASTASLTAEYTPNRSKDFWVSFVLSGYPIGAIIAGYVAASVVPSSGWQMMFKLAGLASFITIPLIFMFLSESIEYYVRRQPKHALVKVNRLLTKLRIPEISTLPEKPAKSLGIPVNQLLSKKYKRSTIQLWVALFFAFGCLYFLISWIPKLTTNAGLSMELAIYSGTVFNVGAFFGIIIQGYISSKMGLKKTIALFLGITAVLMAMFSVFVGSHFILIVFGLLGFTLQGGFVGLYAVAARMYPTEFRTTGVGWAIGAGRLGGVLGPALGGVLVGMGLSMSANFMIFAVPALLAGVVTYFISSKEIS</sequence>
<evidence type="ECO:0000256" key="3">
    <source>
        <dbReference type="ARBA" id="ARBA00022989"/>
    </source>
</evidence>
<feature type="transmembrane region" description="Helical" evidence="5">
    <location>
        <begin position="59"/>
        <end position="76"/>
    </location>
</feature>
<evidence type="ECO:0000256" key="2">
    <source>
        <dbReference type="ARBA" id="ARBA00022692"/>
    </source>
</evidence>
<gene>
    <name evidence="7" type="ORF">SAMN04488010_0064</name>
</gene>
<evidence type="ECO:0000313" key="7">
    <source>
        <dbReference type="EMBL" id="SFR50710.1"/>
    </source>
</evidence>
<dbReference type="Proteomes" id="UP000199462">
    <property type="component" value="Unassembled WGS sequence"/>
</dbReference>
<dbReference type="PROSITE" id="PS00217">
    <property type="entry name" value="SUGAR_TRANSPORT_2"/>
    <property type="match status" value="1"/>
</dbReference>
<evidence type="ECO:0000256" key="4">
    <source>
        <dbReference type="ARBA" id="ARBA00023136"/>
    </source>
</evidence>
<dbReference type="InterPro" id="IPR011701">
    <property type="entry name" value="MFS"/>
</dbReference>
<feature type="transmembrane region" description="Helical" evidence="5">
    <location>
        <begin position="176"/>
        <end position="195"/>
    </location>
</feature>
<feature type="transmembrane region" description="Helical" evidence="5">
    <location>
        <begin position="318"/>
        <end position="336"/>
    </location>
</feature>
<dbReference type="PROSITE" id="PS00216">
    <property type="entry name" value="SUGAR_TRANSPORT_1"/>
    <property type="match status" value="1"/>
</dbReference>
<dbReference type="InterPro" id="IPR005829">
    <property type="entry name" value="Sugar_transporter_CS"/>
</dbReference>
<dbReference type="SUPFAM" id="SSF103473">
    <property type="entry name" value="MFS general substrate transporter"/>
    <property type="match status" value="1"/>
</dbReference>
<dbReference type="InterPro" id="IPR036259">
    <property type="entry name" value="MFS_trans_sf"/>
</dbReference>
<name>A0A1I6H8J6_9FLAO</name>
<feature type="transmembrane region" description="Helical" evidence="5">
    <location>
        <begin position="376"/>
        <end position="401"/>
    </location>
</feature>
<feature type="transmembrane region" description="Helical" evidence="5">
    <location>
        <begin position="256"/>
        <end position="275"/>
    </location>
</feature>
<feature type="domain" description="Major facilitator superfamily (MFS) profile" evidence="6">
    <location>
        <begin position="21"/>
        <end position="431"/>
    </location>
</feature>
<dbReference type="STRING" id="440514.SAMN04488010_0064"/>
<feature type="transmembrane region" description="Helical" evidence="5">
    <location>
        <begin position="21"/>
        <end position="47"/>
    </location>
</feature>
<accession>A0A1I6H8J6</accession>
<dbReference type="AlphaFoldDB" id="A0A1I6H8J6"/>
<keyword evidence="8" id="KW-1185">Reference proteome</keyword>
<feature type="transmembrane region" description="Helical" evidence="5">
    <location>
        <begin position="111"/>
        <end position="132"/>
    </location>
</feature>
<feature type="transmembrane region" description="Helical" evidence="5">
    <location>
        <begin position="287"/>
        <end position="309"/>
    </location>
</feature>
<comment type="subcellular location">
    <subcellularLocation>
        <location evidence="1">Membrane</location>
        <topology evidence="1">Multi-pass membrane protein</topology>
    </subcellularLocation>
</comment>
<feature type="transmembrane region" description="Helical" evidence="5">
    <location>
        <begin position="407"/>
        <end position="426"/>
    </location>
</feature>
<dbReference type="InterPro" id="IPR020846">
    <property type="entry name" value="MFS_dom"/>
</dbReference>
<evidence type="ECO:0000259" key="6">
    <source>
        <dbReference type="PROSITE" id="PS50850"/>
    </source>
</evidence>
<evidence type="ECO:0000313" key="8">
    <source>
        <dbReference type="Proteomes" id="UP000199462"/>
    </source>
</evidence>
<feature type="transmembrane region" description="Helical" evidence="5">
    <location>
        <begin position="144"/>
        <end position="164"/>
    </location>
</feature>
<dbReference type="EMBL" id="FOYX01000001">
    <property type="protein sequence ID" value="SFR50710.1"/>
    <property type="molecule type" value="Genomic_DNA"/>
</dbReference>
<feature type="transmembrane region" description="Helical" evidence="5">
    <location>
        <begin position="88"/>
        <end position="105"/>
    </location>
</feature>
<reference evidence="8" key="1">
    <citation type="submission" date="2016-10" db="EMBL/GenBank/DDBJ databases">
        <authorList>
            <person name="Varghese N."/>
            <person name="Submissions S."/>
        </authorList>
    </citation>
    <scope>NUCLEOTIDE SEQUENCE [LARGE SCALE GENOMIC DNA]</scope>
    <source>
        <strain evidence="8">DSM 19891</strain>
    </source>
</reference>
<dbReference type="Gene3D" id="1.20.1250.20">
    <property type="entry name" value="MFS general substrate transporter like domains"/>
    <property type="match status" value="1"/>
</dbReference>
<keyword evidence="2 5" id="KW-0812">Transmembrane</keyword>
<dbReference type="PANTHER" id="PTHR23508:SF10">
    <property type="entry name" value="CARBOXYLIC ACID TRANSPORTER PROTEIN HOMOLOG"/>
    <property type="match status" value="1"/>
</dbReference>
<dbReference type="PANTHER" id="PTHR23508">
    <property type="entry name" value="CARBOXYLIC ACID TRANSPORTER PROTEIN HOMOLOG"/>
    <property type="match status" value="1"/>
</dbReference>
<dbReference type="GO" id="GO:0005886">
    <property type="term" value="C:plasma membrane"/>
    <property type="evidence" value="ECO:0007669"/>
    <property type="project" value="TreeGrafter"/>
</dbReference>
<evidence type="ECO:0000256" key="5">
    <source>
        <dbReference type="SAM" id="Phobius"/>
    </source>
</evidence>
<keyword evidence="4 5" id="KW-0472">Membrane</keyword>
<organism evidence="7 8">
    <name type="scientific">Maribacter stanieri</name>
    <dbReference type="NCBI Taxonomy" id="440514"/>
    <lineage>
        <taxon>Bacteria</taxon>
        <taxon>Pseudomonadati</taxon>
        <taxon>Bacteroidota</taxon>
        <taxon>Flavobacteriia</taxon>
        <taxon>Flavobacteriales</taxon>
        <taxon>Flavobacteriaceae</taxon>
        <taxon>Maribacter</taxon>
    </lineage>
</organism>
<keyword evidence="3 5" id="KW-1133">Transmembrane helix</keyword>
<feature type="transmembrane region" description="Helical" evidence="5">
    <location>
        <begin position="342"/>
        <end position="364"/>
    </location>
</feature>
<proteinExistence type="predicted"/>
<evidence type="ECO:0000256" key="1">
    <source>
        <dbReference type="ARBA" id="ARBA00004141"/>
    </source>
</evidence>
<dbReference type="CDD" id="cd17365">
    <property type="entry name" value="MFS_PcaK_like"/>
    <property type="match status" value="1"/>
</dbReference>
<protein>
    <submittedName>
        <fullName evidence="7">Benzoate transport</fullName>
    </submittedName>
</protein>
<dbReference type="Pfam" id="PF07690">
    <property type="entry name" value="MFS_1"/>
    <property type="match status" value="1"/>
</dbReference>
<dbReference type="RefSeq" id="WP_091900541.1">
    <property type="nucleotide sequence ID" value="NZ_FOYX01000001.1"/>
</dbReference>
<dbReference type="PROSITE" id="PS50850">
    <property type="entry name" value="MFS"/>
    <property type="match status" value="1"/>
</dbReference>
<dbReference type="GO" id="GO:0046943">
    <property type="term" value="F:carboxylic acid transmembrane transporter activity"/>
    <property type="evidence" value="ECO:0007669"/>
    <property type="project" value="TreeGrafter"/>
</dbReference>